<organism evidence="9 10">
    <name type="scientific">Listeria kieliensis</name>
    <dbReference type="NCBI Taxonomy" id="1621700"/>
    <lineage>
        <taxon>Bacteria</taxon>
        <taxon>Bacillati</taxon>
        <taxon>Bacillota</taxon>
        <taxon>Bacilli</taxon>
        <taxon>Bacillales</taxon>
        <taxon>Listeriaceae</taxon>
        <taxon>Listeria</taxon>
    </lineage>
</organism>
<evidence type="ECO:0000256" key="5">
    <source>
        <dbReference type="ARBA" id="ARBA00022683"/>
    </source>
</evidence>
<dbReference type="EMBL" id="LARY01000003">
    <property type="protein sequence ID" value="RDW99420.1"/>
    <property type="molecule type" value="Genomic_DNA"/>
</dbReference>
<dbReference type="PANTHER" id="PTHR34581">
    <property type="entry name" value="PTS SYSTEM N,N'-DIACETYLCHITOBIOSE-SPECIFIC EIIB COMPONENT"/>
    <property type="match status" value="1"/>
</dbReference>
<dbReference type="Proteomes" id="UP000257055">
    <property type="component" value="Unassembled WGS sequence"/>
</dbReference>
<accession>A0A3D8TL86</accession>
<gene>
    <name evidence="9" type="ORF">UR08_11335</name>
</gene>
<comment type="caution">
    <text evidence="9">The sequence shown here is derived from an EMBL/GenBank/DDBJ whole genome shotgun (WGS) entry which is preliminary data.</text>
</comment>
<reference evidence="10" key="1">
    <citation type="submission" date="2015-04" db="EMBL/GenBank/DDBJ databases">
        <authorList>
            <person name="Schardt J."/>
            <person name="Mueller-Herbst S."/>
            <person name="Scherer S."/>
            <person name="Huptas C."/>
        </authorList>
    </citation>
    <scope>NUCLEOTIDE SEQUENCE [LARGE SCALE GENOMIC DNA]</scope>
    <source>
        <strain evidence="10">Kiel-L1</strain>
    </source>
</reference>
<dbReference type="GO" id="GO:0016301">
    <property type="term" value="F:kinase activity"/>
    <property type="evidence" value="ECO:0007669"/>
    <property type="project" value="UniProtKB-KW"/>
</dbReference>
<feature type="domain" description="PTS EIIB type-3" evidence="8">
    <location>
        <begin position="1"/>
        <end position="103"/>
    </location>
</feature>
<dbReference type="GO" id="GO:0009401">
    <property type="term" value="P:phosphoenolpyruvate-dependent sugar phosphotransferase system"/>
    <property type="evidence" value="ECO:0007669"/>
    <property type="project" value="UniProtKB-KW"/>
</dbReference>
<dbReference type="Pfam" id="PF02302">
    <property type="entry name" value="PTS_IIB"/>
    <property type="match status" value="1"/>
</dbReference>
<dbReference type="InterPro" id="IPR013012">
    <property type="entry name" value="PTS_EIIB_3"/>
</dbReference>
<evidence type="ECO:0000256" key="1">
    <source>
        <dbReference type="ARBA" id="ARBA00022448"/>
    </source>
</evidence>
<keyword evidence="6" id="KW-0418">Kinase</keyword>
<keyword evidence="10" id="KW-1185">Reference proteome</keyword>
<feature type="modified residue" description="Phosphocysteine; by EIIA" evidence="7">
    <location>
        <position position="8"/>
    </location>
</feature>
<protein>
    <recommendedName>
        <fullName evidence="8">PTS EIIB type-3 domain-containing protein</fullName>
    </recommendedName>
</protein>
<dbReference type="GO" id="GO:0008982">
    <property type="term" value="F:protein-N(PI)-phosphohistidine-sugar phosphotransferase activity"/>
    <property type="evidence" value="ECO:0007669"/>
    <property type="project" value="InterPro"/>
</dbReference>
<dbReference type="PROSITE" id="PS51100">
    <property type="entry name" value="PTS_EIIB_TYPE_3"/>
    <property type="match status" value="1"/>
</dbReference>
<evidence type="ECO:0000259" key="8">
    <source>
        <dbReference type="PROSITE" id="PS51100"/>
    </source>
</evidence>
<evidence type="ECO:0000313" key="10">
    <source>
        <dbReference type="Proteomes" id="UP000257055"/>
    </source>
</evidence>
<dbReference type="RefSeq" id="WP_036072966.1">
    <property type="nucleotide sequence ID" value="NZ_LARY01000003.1"/>
</dbReference>
<proteinExistence type="predicted"/>
<dbReference type="SUPFAM" id="SSF52794">
    <property type="entry name" value="PTS system IIB component-like"/>
    <property type="match status" value="1"/>
</dbReference>
<dbReference type="InterPro" id="IPR003501">
    <property type="entry name" value="PTS_EIIB_2/3"/>
</dbReference>
<dbReference type="PANTHER" id="PTHR34581:SF2">
    <property type="entry name" value="PTS SYSTEM N,N'-DIACETYLCHITOBIOSE-SPECIFIC EIIB COMPONENT"/>
    <property type="match status" value="1"/>
</dbReference>
<evidence type="ECO:0000256" key="4">
    <source>
        <dbReference type="ARBA" id="ARBA00022679"/>
    </source>
</evidence>
<keyword evidence="3" id="KW-0762">Sugar transport</keyword>
<dbReference type="CDD" id="cd05564">
    <property type="entry name" value="PTS_IIB_chitobiose_lichenan"/>
    <property type="match status" value="1"/>
</dbReference>
<keyword evidence="2" id="KW-0597">Phosphoprotein</keyword>
<evidence type="ECO:0000256" key="3">
    <source>
        <dbReference type="ARBA" id="ARBA00022597"/>
    </source>
</evidence>
<name>A0A3D8TL86_9LIST</name>
<evidence type="ECO:0000313" key="9">
    <source>
        <dbReference type="EMBL" id="RDW99420.1"/>
    </source>
</evidence>
<keyword evidence="4" id="KW-0808">Transferase</keyword>
<evidence type="ECO:0000256" key="2">
    <source>
        <dbReference type="ARBA" id="ARBA00022553"/>
    </source>
</evidence>
<evidence type="ECO:0000256" key="7">
    <source>
        <dbReference type="PROSITE-ProRule" id="PRU00423"/>
    </source>
</evidence>
<keyword evidence="1" id="KW-0813">Transport</keyword>
<dbReference type="Gene3D" id="3.40.50.2300">
    <property type="match status" value="1"/>
</dbReference>
<dbReference type="AlphaFoldDB" id="A0A3D8TL86"/>
<sequence length="103" mass="11397">MKKIVLFCSAGMSTSLLVTKMREAAEKKGDEADIDAYSISELNEKIKDADIVLIGPQIRYEEGNVKKAVDGRIPVDVINMQDYGTMNGDAVYSQAVKLMDEHQ</sequence>
<keyword evidence="5" id="KW-0598">Phosphotransferase system</keyword>
<dbReference type="InterPro" id="IPR036095">
    <property type="entry name" value="PTS_EIIB-like_sf"/>
</dbReference>
<dbReference type="InterPro" id="IPR051819">
    <property type="entry name" value="PTS_sugar-specific_EIIB"/>
</dbReference>
<evidence type="ECO:0000256" key="6">
    <source>
        <dbReference type="ARBA" id="ARBA00022777"/>
    </source>
</evidence>